<evidence type="ECO:0000256" key="6">
    <source>
        <dbReference type="SAM" id="MobiDB-lite"/>
    </source>
</evidence>
<keyword evidence="5 7" id="KW-0472">Membrane</keyword>
<feature type="region of interest" description="Disordered" evidence="6">
    <location>
        <begin position="239"/>
        <end position="268"/>
    </location>
</feature>
<keyword evidence="2" id="KW-0813">Transport</keyword>
<keyword evidence="10" id="KW-1185">Reference proteome</keyword>
<evidence type="ECO:0000256" key="1">
    <source>
        <dbReference type="ARBA" id="ARBA00004141"/>
    </source>
</evidence>
<feature type="transmembrane region" description="Helical" evidence="7">
    <location>
        <begin position="148"/>
        <end position="167"/>
    </location>
</feature>
<sequence length="487" mass="52194">MGRPGEWLTKFRRSRLLVITAISLSVFTDTFLYTMIVPIIPYTLKERVGIADGDALKWTSVFLTVFGLTNVLSSPVVGLLADLTSSRRVLFMLGLLVLGLSTILYWIGRTVAVLIAARALQGVSATVVWVIGLAIINEVADPDNLGASLSWVWSANTLGALSGPFIGGVLFKYFGYHSVFILATGLILVDMALRMLMAERSHSVTRHVSDNASSAEEAQPSEERRLLNSSDQLVESFEGTNTTHGSYTTFNSDRNSGGESKPTPAPSRSSYKLLLCYPRIATLAVSSAVNGVIFSAFETILPLYSVQLFHVDSARVGLFFLALSGPMLISPLFGNLTDRYGTKWTAVFSTILLGVATILMGTVNHNDIFNQVLLGGLLFLCGVGCTGQRVVMSTETGLALQALVNEPSLAEAELRVENLTGQAYGVLGTASGIGVTLGPVLSGWLRAQSSWMTTVTLLGFVAIALAIPSVMYTGGRLRCKGKCRSAD</sequence>
<accession>A0A9W9PX20</accession>
<evidence type="ECO:0000313" key="10">
    <source>
        <dbReference type="Proteomes" id="UP001147746"/>
    </source>
</evidence>
<feature type="transmembrane region" description="Helical" evidence="7">
    <location>
        <begin position="451"/>
        <end position="472"/>
    </location>
</feature>
<dbReference type="GO" id="GO:0016020">
    <property type="term" value="C:membrane"/>
    <property type="evidence" value="ECO:0007669"/>
    <property type="project" value="UniProtKB-SubCell"/>
</dbReference>
<feature type="transmembrane region" description="Helical" evidence="7">
    <location>
        <begin position="113"/>
        <end position="136"/>
    </location>
</feature>
<organism evidence="9 10">
    <name type="scientific">Penicillium atrosanguineum</name>
    <dbReference type="NCBI Taxonomy" id="1132637"/>
    <lineage>
        <taxon>Eukaryota</taxon>
        <taxon>Fungi</taxon>
        <taxon>Dikarya</taxon>
        <taxon>Ascomycota</taxon>
        <taxon>Pezizomycotina</taxon>
        <taxon>Eurotiomycetes</taxon>
        <taxon>Eurotiomycetidae</taxon>
        <taxon>Eurotiales</taxon>
        <taxon>Aspergillaceae</taxon>
        <taxon>Penicillium</taxon>
    </lineage>
</organism>
<keyword evidence="4 7" id="KW-1133">Transmembrane helix</keyword>
<evidence type="ECO:0000256" key="4">
    <source>
        <dbReference type="ARBA" id="ARBA00022989"/>
    </source>
</evidence>
<evidence type="ECO:0000256" key="2">
    <source>
        <dbReference type="ARBA" id="ARBA00022448"/>
    </source>
</evidence>
<reference evidence="9" key="2">
    <citation type="journal article" date="2023" name="IMA Fungus">
        <title>Comparative genomic study of the Penicillium genus elucidates a diverse pangenome and 15 lateral gene transfer events.</title>
        <authorList>
            <person name="Petersen C."/>
            <person name="Sorensen T."/>
            <person name="Nielsen M.R."/>
            <person name="Sondergaard T.E."/>
            <person name="Sorensen J.L."/>
            <person name="Fitzpatrick D.A."/>
            <person name="Frisvad J.C."/>
            <person name="Nielsen K.L."/>
        </authorList>
    </citation>
    <scope>NUCLEOTIDE SEQUENCE</scope>
    <source>
        <strain evidence="9">IBT 21472</strain>
    </source>
</reference>
<feature type="transmembrane region" description="Helical" evidence="7">
    <location>
        <begin position="368"/>
        <end position="387"/>
    </location>
</feature>
<dbReference type="Gene3D" id="1.20.1250.20">
    <property type="entry name" value="MFS general substrate transporter like domains"/>
    <property type="match status" value="2"/>
</dbReference>
<reference evidence="9" key="1">
    <citation type="submission" date="2022-12" db="EMBL/GenBank/DDBJ databases">
        <authorList>
            <person name="Petersen C."/>
        </authorList>
    </citation>
    <scope>NUCLEOTIDE SEQUENCE</scope>
    <source>
        <strain evidence="9">IBT 21472</strain>
    </source>
</reference>
<feature type="transmembrane region" description="Helical" evidence="7">
    <location>
        <begin position="173"/>
        <end position="193"/>
    </location>
</feature>
<dbReference type="EMBL" id="JAPZBO010000005">
    <property type="protein sequence ID" value="KAJ5315850.1"/>
    <property type="molecule type" value="Genomic_DNA"/>
</dbReference>
<dbReference type="InterPro" id="IPR020846">
    <property type="entry name" value="MFS_dom"/>
</dbReference>
<dbReference type="PROSITE" id="PS50850">
    <property type="entry name" value="MFS"/>
    <property type="match status" value="1"/>
</dbReference>
<feature type="transmembrane region" description="Helical" evidence="7">
    <location>
        <begin position="16"/>
        <end position="40"/>
    </location>
</feature>
<evidence type="ECO:0000256" key="3">
    <source>
        <dbReference type="ARBA" id="ARBA00022692"/>
    </source>
</evidence>
<dbReference type="PANTHER" id="PTHR23506:SF23">
    <property type="entry name" value="GH10249P"/>
    <property type="match status" value="1"/>
</dbReference>
<protein>
    <recommendedName>
        <fullName evidence="8">Major facilitator superfamily (MFS) profile domain-containing protein</fullName>
    </recommendedName>
</protein>
<evidence type="ECO:0000256" key="7">
    <source>
        <dbReference type="SAM" id="Phobius"/>
    </source>
</evidence>
<dbReference type="Proteomes" id="UP001147746">
    <property type="component" value="Unassembled WGS sequence"/>
</dbReference>
<gene>
    <name evidence="9" type="ORF">N7476_006157</name>
</gene>
<evidence type="ECO:0000313" key="9">
    <source>
        <dbReference type="EMBL" id="KAJ5315850.1"/>
    </source>
</evidence>
<dbReference type="AlphaFoldDB" id="A0A9W9PX20"/>
<dbReference type="InterPro" id="IPR036259">
    <property type="entry name" value="MFS_trans_sf"/>
</dbReference>
<feature type="transmembrane region" description="Helical" evidence="7">
    <location>
        <begin position="344"/>
        <end position="362"/>
    </location>
</feature>
<dbReference type="InterPro" id="IPR011701">
    <property type="entry name" value="MFS"/>
</dbReference>
<feature type="transmembrane region" description="Helical" evidence="7">
    <location>
        <begin position="60"/>
        <end position="81"/>
    </location>
</feature>
<comment type="caution">
    <text evidence="9">The sequence shown here is derived from an EMBL/GenBank/DDBJ whole genome shotgun (WGS) entry which is preliminary data.</text>
</comment>
<dbReference type="CDD" id="cd17325">
    <property type="entry name" value="MFS_MdtG_SLC18_like"/>
    <property type="match status" value="1"/>
</dbReference>
<feature type="transmembrane region" description="Helical" evidence="7">
    <location>
        <begin position="423"/>
        <end position="445"/>
    </location>
</feature>
<feature type="transmembrane region" description="Helical" evidence="7">
    <location>
        <begin position="317"/>
        <end position="337"/>
    </location>
</feature>
<evidence type="ECO:0000259" key="8">
    <source>
        <dbReference type="PROSITE" id="PS50850"/>
    </source>
</evidence>
<feature type="region of interest" description="Disordered" evidence="6">
    <location>
        <begin position="207"/>
        <end position="226"/>
    </location>
</feature>
<feature type="domain" description="Major facilitator superfamily (MFS) profile" evidence="8">
    <location>
        <begin position="18"/>
        <end position="476"/>
    </location>
</feature>
<comment type="subcellular location">
    <subcellularLocation>
        <location evidence="1">Membrane</location>
        <topology evidence="1">Multi-pass membrane protein</topology>
    </subcellularLocation>
</comment>
<proteinExistence type="predicted"/>
<name>A0A9W9PX20_9EURO</name>
<dbReference type="SUPFAM" id="SSF103473">
    <property type="entry name" value="MFS general substrate transporter"/>
    <property type="match status" value="1"/>
</dbReference>
<feature type="transmembrane region" description="Helical" evidence="7">
    <location>
        <begin position="88"/>
        <end position="107"/>
    </location>
</feature>
<keyword evidence="3 7" id="KW-0812">Transmembrane</keyword>
<dbReference type="Pfam" id="PF07690">
    <property type="entry name" value="MFS_1"/>
    <property type="match status" value="1"/>
</dbReference>
<dbReference type="PANTHER" id="PTHR23506">
    <property type="entry name" value="GH10249P"/>
    <property type="match status" value="1"/>
</dbReference>
<evidence type="ECO:0000256" key="5">
    <source>
        <dbReference type="ARBA" id="ARBA00023136"/>
    </source>
</evidence>
<feature type="transmembrane region" description="Helical" evidence="7">
    <location>
        <begin position="276"/>
        <end position="297"/>
    </location>
</feature>
<dbReference type="GO" id="GO:0022857">
    <property type="term" value="F:transmembrane transporter activity"/>
    <property type="evidence" value="ECO:0007669"/>
    <property type="project" value="InterPro"/>
</dbReference>
<feature type="compositionally biased region" description="Polar residues" evidence="6">
    <location>
        <begin position="239"/>
        <end position="258"/>
    </location>
</feature>
<dbReference type="InterPro" id="IPR050930">
    <property type="entry name" value="MFS_Vesicular_Transporter"/>
</dbReference>